<keyword evidence="2" id="KW-1185">Reference proteome</keyword>
<proteinExistence type="predicted"/>
<reference evidence="1" key="1">
    <citation type="submission" date="2019-02" db="EMBL/GenBank/DDBJ databases">
        <authorList>
            <person name="Li S.-H."/>
        </authorList>
    </citation>
    <scope>NUCLEOTIDE SEQUENCE</scope>
    <source>
        <strain evidence="1">IMCC14734</strain>
    </source>
</reference>
<evidence type="ECO:0000313" key="2">
    <source>
        <dbReference type="Proteomes" id="UP001143362"/>
    </source>
</evidence>
<dbReference type="EMBL" id="SHNN01000003">
    <property type="protein sequence ID" value="MCX2982211.1"/>
    <property type="molecule type" value="Genomic_DNA"/>
</dbReference>
<organism evidence="1 2">
    <name type="scientific">Candidatus Litorirhabdus singularis</name>
    <dbReference type="NCBI Taxonomy" id="2518993"/>
    <lineage>
        <taxon>Bacteria</taxon>
        <taxon>Pseudomonadati</taxon>
        <taxon>Pseudomonadota</taxon>
        <taxon>Gammaproteobacteria</taxon>
        <taxon>Cellvibrionales</taxon>
        <taxon>Halieaceae</taxon>
        <taxon>Candidatus Litorirhabdus</taxon>
    </lineage>
</organism>
<dbReference type="Pfam" id="PF13618">
    <property type="entry name" value="Gluconate_2-dh3"/>
    <property type="match status" value="1"/>
</dbReference>
<name>A0ABT3TIP7_9GAMM</name>
<dbReference type="InterPro" id="IPR027056">
    <property type="entry name" value="Gluconate_2DH_su3"/>
</dbReference>
<dbReference type="RefSeq" id="WP_279246236.1">
    <property type="nucleotide sequence ID" value="NZ_SHNN01000003.1"/>
</dbReference>
<comment type="caution">
    <text evidence="1">The sequence shown here is derived from an EMBL/GenBank/DDBJ whole genome shotgun (WGS) entry which is preliminary data.</text>
</comment>
<dbReference type="Proteomes" id="UP001143362">
    <property type="component" value="Unassembled WGS sequence"/>
</dbReference>
<protein>
    <submittedName>
        <fullName evidence="1">Gluconate 2-dehydrogenase subunit 3 family protein</fullName>
    </submittedName>
</protein>
<gene>
    <name evidence="1" type="ORF">EYC98_15220</name>
</gene>
<sequence length="212" mass="22936">MNRREFLQCAAVFAAGASSIPTSWALSNEQSRFLAGQTNYIDRKPLTYFNAAQRAAVTAAAEQVIPATDTPGATDAGVARFIELMVADWFNDAERAMFDAGLADLLARANGDFAALSGKQQLQLLEQLEAEAGDAQWYNLGNVTRVWDSEAPFICQFKELTVLGFMLSEVGGTQFLRENPMGSFNGSLALAEDDSAYAAELPMRMLSAETGL</sequence>
<evidence type="ECO:0000313" key="1">
    <source>
        <dbReference type="EMBL" id="MCX2982211.1"/>
    </source>
</evidence>
<accession>A0ABT3TIP7</accession>